<dbReference type="SMART" id="SM00345">
    <property type="entry name" value="HTH_GNTR"/>
    <property type="match status" value="1"/>
</dbReference>
<dbReference type="Gene3D" id="1.10.10.10">
    <property type="entry name" value="Winged helix-like DNA-binding domain superfamily/Winged helix DNA-binding domain"/>
    <property type="match status" value="1"/>
</dbReference>
<dbReference type="InterPro" id="IPR036388">
    <property type="entry name" value="WH-like_DNA-bd_sf"/>
</dbReference>
<dbReference type="SMART" id="SM00895">
    <property type="entry name" value="FCD"/>
    <property type="match status" value="1"/>
</dbReference>
<dbReference type="RefSeq" id="WP_345575767.1">
    <property type="nucleotide sequence ID" value="NZ_BAABIF010000013.1"/>
</dbReference>
<dbReference type="GO" id="GO:0003700">
    <property type="term" value="F:DNA-binding transcription factor activity"/>
    <property type="evidence" value="ECO:0007669"/>
    <property type="project" value="InterPro"/>
</dbReference>
<proteinExistence type="predicted"/>
<dbReference type="GO" id="GO:0003677">
    <property type="term" value="F:DNA binding"/>
    <property type="evidence" value="ECO:0007669"/>
    <property type="project" value="UniProtKB-KW"/>
</dbReference>
<dbReference type="PANTHER" id="PTHR43537:SF44">
    <property type="entry name" value="GNTR FAMILY REGULATORY PROTEIN"/>
    <property type="match status" value="1"/>
</dbReference>
<dbReference type="PROSITE" id="PS50949">
    <property type="entry name" value="HTH_GNTR"/>
    <property type="match status" value="1"/>
</dbReference>
<keyword evidence="2 5" id="KW-0238">DNA-binding</keyword>
<dbReference type="SUPFAM" id="SSF46785">
    <property type="entry name" value="Winged helix' DNA-binding domain"/>
    <property type="match status" value="1"/>
</dbReference>
<dbReference type="InterPro" id="IPR036390">
    <property type="entry name" value="WH_DNA-bd_sf"/>
</dbReference>
<organism evidence="5 6">
    <name type="scientific">Stakelama sediminis</name>
    <dbReference type="NCBI Taxonomy" id="463200"/>
    <lineage>
        <taxon>Bacteria</taxon>
        <taxon>Pseudomonadati</taxon>
        <taxon>Pseudomonadota</taxon>
        <taxon>Alphaproteobacteria</taxon>
        <taxon>Sphingomonadales</taxon>
        <taxon>Sphingomonadaceae</taxon>
        <taxon>Stakelama</taxon>
    </lineage>
</organism>
<evidence type="ECO:0000256" key="2">
    <source>
        <dbReference type="ARBA" id="ARBA00023125"/>
    </source>
</evidence>
<dbReference type="EMBL" id="JACIJI010000002">
    <property type="protein sequence ID" value="MBB5718674.1"/>
    <property type="molecule type" value="Genomic_DNA"/>
</dbReference>
<keyword evidence="3" id="KW-0804">Transcription</keyword>
<dbReference type="AlphaFoldDB" id="A0A840YYT2"/>
<dbReference type="InterPro" id="IPR008920">
    <property type="entry name" value="TF_FadR/GntR_C"/>
</dbReference>
<dbReference type="Gene3D" id="1.20.120.530">
    <property type="entry name" value="GntR ligand-binding domain-like"/>
    <property type="match status" value="1"/>
</dbReference>
<gene>
    <name evidence="5" type="ORF">FHR23_001597</name>
</gene>
<reference evidence="5 6" key="1">
    <citation type="submission" date="2020-08" db="EMBL/GenBank/DDBJ databases">
        <title>Genomic Encyclopedia of Type Strains, Phase IV (KMG-IV): sequencing the most valuable type-strain genomes for metagenomic binning, comparative biology and taxonomic classification.</title>
        <authorList>
            <person name="Goeker M."/>
        </authorList>
    </citation>
    <scope>NUCLEOTIDE SEQUENCE [LARGE SCALE GENOMIC DNA]</scope>
    <source>
        <strain evidence="5 6">DSM 27203</strain>
    </source>
</reference>
<dbReference type="InterPro" id="IPR000524">
    <property type="entry name" value="Tscrpt_reg_HTH_GntR"/>
</dbReference>
<dbReference type="Pfam" id="PF00392">
    <property type="entry name" value="GntR"/>
    <property type="match status" value="1"/>
</dbReference>
<evidence type="ECO:0000313" key="6">
    <source>
        <dbReference type="Proteomes" id="UP000554342"/>
    </source>
</evidence>
<comment type="caution">
    <text evidence="5">The sequence shown here is derived from an EMBL/GenBank/DDBJ whole genome shotgun (WGS) entry which is preliminary data.</text>
</comment>
<evidence type="ECO:0000313" key="5">
    <source>
        <dbReference type="EMBL" id="MBB5718674.1"/>
    </source>
</evidence>
<evidence type="ECO:0000259" key="4">
    <source>
        <dbReference type="PROSITE" id="PS50949"/>
    </source>
</evidence>
<evidence type="ECO:0000256" key="1">
    <source>
        <dbReference type="ARBA" id="ARBA00023015"/>
    </source>
</evidence>
<dbReference type="PANTHER" id="PTHR43537">
    <property type="entry name" value="TRANSCRIPTIONAL REGULATOR, GNTR FAMILY"/>
    <property type="match status" value="1"/>
</dbReference>
<protein>
    <submittedName>
        <fullName evidence="5">DNA-binding FadR family transcriptional regulator</fullName>
    </submittedName>
</protein>
<accession>A0A840YYT2</accession>
<name>A0A840YYT2_9SPHN</name>
<dbReference type="PRINTS" id="PR00035">
    <property type="entry name" value="HTHGNTR"/>
</dbReference>
<dbReference type="Proteomes" id="UP000554342">
    <property type="component" value="Unassembled WGS sequence"/>
</dbReference>
<dbReference type="InterPro" id="IPR011711">
    <property type="entry name" value="GntR_C"/>
</dbReference>
<dbReference type="Pfam" id="PF07729">
    <property type="entry name" value="FCD"/>
    <property type="match status" value="1"/>
</dbReference>
<sequence>MSSAEAKVRSPRKHGVIARKLAMDILAGRYAPGHILPGEIEFSEQLEVSRTAYREAVRILAAKGLVESRPKLGTRVLPRGQWNVLDPDILGWMFEGEPDEKFIHDLFELRMIIEPAAAALAAEKRSGTQLAMMGHALENMAGHGLATLAGREADQIFHRIILEAADNEPLVALTSSISAAISWTTSFKQRHRKLPRDPVPEHRNVYAAIADSDPDAARDAMRVLIELALQDTRETL</sequence>
<evidence type="ECO:0000256" key="3">
    <source>
        <dbReference type="ARBA" id="ARBA00023163"/>
    </source>
</evidence>
<keyword evidence="6" id="KW-1185">Reference proteome</keyword>
<feature type="domain" description="HTH gntR-type" evidence="4">
    <location>
        <begin position="11"/>
        <end position="79"/>
    </location>
</feature>
<dbReference type="SUPFAM" id="SSF48008">
    <property type="entry name" value="GntR ligand-binding domain-like"/>
    <property type="match status" value="1"/>
</dbReference>
<keyword evidence="1" id="KW-0805">Transcription regulation</keyword>
<dbReference type="CDD" id="cd07377">
    <property type="entry name" value="WHTH_GntR"/>
    <property type="match status" value="1"/>
</dbReference>